<comment type="caution">
    <text evidence="1">The sequence shown here is derived from an EMBL/GenBank/DDBJ whole genome shotgun (WGS) entry which is preliminary data.</text>
</comment>
<evidence type="ECO:0000313" key="2">
    <source>
        <dbReference type="Proteomes" id="UP001597302"/>
    </source>
</evidence>
<gene>
    <name evidence="1" type="ORF">ACFQ5P_05630</name>
</gene>
<sequence length="438" mass="49183">MPSYTVREWDTLPHGDGEGSIPAHLASRLVALSKTSSFAGRGGGGVLEDRRHELRARGVVGVIAAQGCSLEILPKIDIMQKEGAERQNAAIRKRLVHMLAVALNLKIDMGRITDLDWQRDTLLEILIRIFCDKLTEAVRRGMPRRYLGHEDDLSSLRGTLDVPRQFTRHAANPGRLACRFDELSQDIALNHIMKAAVAHLFRMSRSAANQQRLRELAFVYAEISDVPVPALRWGEVIIDRTNRAWQDLLGMAQLFLRNRYQTTSSGLGQGTALLFEMNALFEEYVGRLVTRALAGTEFRVTLQGGRLFCLNSIDDNRFVFQTKPDILIWRASQVVHVIDTKWKRISARIDDPKLGVSQGDVYQMMAYAHLYKAPKLTLLYPHHDGLGTNEGVQAQFRITGQETLVETASVDVANGKDLVARLRDNLFPTNLQRSPVLI</sequence>
<dbReference type="RefSeq" id="WP_131577295.1">
    <property type="nucleotide sequence ID" value="NZ_CBCSAJ010000041.1"/>
</dbReference>
<reference evidence="2" key="1">
    <citation type="journal article" date="2019" name="Int. J. Syst. Evol. Microbiol.">
        <title>The Global Catalogue of Microorganisms (GCM) 10K type strain sequencing project: providing services to taxonomists for standard genome sequencing and annotation.</title>
        <authorList>
            <consortium name="The Broad Institute Genomics Platform"/>
            <consortium name="The Broad Institute Genome Sequencing Center for Infectious Disease"/>
            <person name="Wu L."/>
            <person name="Ma J."/>
        </authorList>
    </citation>
    <scope>NUCLEOTIDE SEQUENCE [LARGE SCALE GENOMIC DNA]</scope>
    <source>
        <strain evidence="2">CCM 8875</strain>
    </source>
</reference>
<dbReference type="EMBL" id="JBHTOQ010000009">
    <property type="protein sequence ID" value="MFD1480767.1"/>
    <property type="molecule type" value="Genomic_DNA"/>
</dbReference>
<accession>A0ABW4DSU9</accession>
<dbReference type="PANTHER" id="PTHR38733">
    <property type="entry name" value="PROTEIN MCRC"/>
    <property type="match status" value="1"/>
</dbReference>
<dbReference type="Pfam" id="PF10117">
    <property type="entry name" value="McrBC"/>
    <property type="match status" value="1"/>
</dbReference>
<dbReference type="Proteomes" id="UP001597302">
    <property type="component" value="Unassembled WGS sequence"/>
</dbReference>
<dbReference type="InterPro" id="IPR019292">
    <property type="entry name" value="McrC"/>
</dbReference>
<evidence type="ECO:0000313" key="1">
    <source>
        <dbReference type="EMBL" id="MFD1480767.1"/>
    </source>
</evidence>
<proteinExistence type="predicted"/>
<name>A0ABW4DSU9_9RHOB</name>
<protein>
    <submittedName>
        <fullName evidence="1">McrC family protein</fullName>
    </submittedName>
</protein>
<dbReference type="PANTHER" id="PTHR38733:SF1">
    <property type="entry name" value="TYPE IV METHYL-DIRECTED RESTRICTION ENZYME ECOKMCRBC"/>
    <property type="match status" value="1"/>
</dbReference>
<keyword evidence="2" id="KW-1185">Reference proteome</keyword>
<organism evidence="1 2">
    <name type="scientific">Paracoccus nototheniae</name>
    <dbReference type="NCBI Taxonomy" id="2489002"/>
    <lineage>
        <taxon>Bacteria</taxon>
        <taxon>Pseudomonadati</taxon>
        <taxon>Pseudomonadota</taxon>
        <taxon>Alphaproteobacteria</taxon>
        <taxon>Rhodobacterales</taxon>
        <taxon>Paracoccaceae</taxon>
        <taxon>Paracoccus</taxon>
    </lineage>
</organism>